<organism evidence="1 2">
    <name type="scientific">bacterium (Candidatus Blackallbacteria) CG17_big_fil_post_rev_8_21_14_2_50_48_46</name>
    <dbReference type="NCBI Taxonomy" id="2014261"/>
    <lineage>
        <taxon>Bacteria</taxon>
        <taxon>Candidatus Blackallbacteria</taxon>
    </lineage>
</organism>
<dbReference type="Proteomes" id="UP000231019">
    <property type="component" value="Unassembled WGS sequence"/>
</dbReference>
<evidence type="ECO:0000313" key="2">
    <source>
        <dbReference type="Proteomes" id="UP000231019"/>
    </source>
</evidence>
<evidence type="ECO:0000313" key="1">
    <source>
        <dbReference type="EMBL" id="PIW14284.1"/>
    </source>
</evidence>
<reference evidence="1 2" key="1">
    <citation type="submission" date="2017-09" db="EMBL/GenBank/DDBJ databases">
        <title>Depth-based differentiation of microbial function through sediment-hosted aquifers and enrichment of novel symbionts in the deep terrestrial subsurface.</title>
        <authorList>
            <person name="Probst A.J."/>
            <person name="Ladd B."/>
            <person name="Jarett J.K."/>
            <person name="Geller-Mcgrath D.E."/>
            <person name="Sieber C.M."/>
            <person name="Emerson J.B."/>
            <person name="Anantharaman K."/>
            <person name="Thomas B.C."/>
            <person name="Malmstrom R."/>
            <person name="Stieglmeier M."/>
            <person name="Klingl A."/>
            <person name="Woyke T."/>
            <person name="Ryan C.M."/>
            <person name="Banfield J.F."/>
        </authorList>
    </citation>
    <scope>NUCLEOTIDE SEQUENCE [LARGE SCALE GENOMIC DNA]</scope>
    <source>
        <strain evidence="1">CG17_big_fil_post_rev_8_21_14_2_50_48_46</strain>
    </source>
</reference>
<dbReference type="PROSITE" id="PS51257">
    <property type="entry name" value="PROKAR_LIPOPROTEIN"/>
    <property type="match status" value="1"/>
</dbReference>
<protein>
    <submittedName>
        <fullName evidence="1">Uncharacterized protein</fullName>
    </submittedName>
</protein>
<gene>
    <name evidence="1" type="ORF">COW36_21960</name>
</gene>
<dbReference type="EMBL" id="PFFQ01000061">
    <property type="protein sequence ID" value="PIW14284.1"/>
    <property type="molecule type" value="Genomic_DNA"/>
</dbReference>
<comment type="caution">
    <text evidence="1">The sequence shown here is derived from an EMBL/GenBank/DDBJ whole genome shotgun (WGS) entry which is preliminary data.</text>
</comment>
<accession>A0A2M7FY62</accession>
<sequence>MNRKHIQWVLVSCGLAISVGCTVPFLVNTRNTTDPSSPVILPSSLASTLPVFLPQPGVSSGPIPIPSPSGPFGAIASSNPGIDGPLPTPTATPFLPNIAPNIDNQISANPLPVIQASGQLATNLPVVKSVIKGRVLGWDIKSEQFLPLSSAKVKVDESLSLTTDSNGFYETTQEFDKLVSLSAGFEGYTSSSVTDVPPGTNRDIHLTPLKEGPLFRQDSYGFSGSVTNLNQNGRDAFIVFTDGNGSNASAAAPDKFSGRYNMSVRVKVNRSSTKGTLFTGVFESIGSLLQLTQYGYSPNVVVPTPPPQPIPTPLPSASAGYTPIRPTDLLVSFNHQISPEAFGQINVNLTAPSDSGLKNVVMQIYMNMPDGGRVLVAKYTSYTSASVTQTVRLPKLNNTNFTLEAHSGTSLKGSDIVVPNIQLNNTVSRSFMTPPVFNRIGSETDFKDLNKTHFITSDLTPDIAWNRHTEANSYQVDLQGQTPQLFRWEAYTLGTSIKYPDFGTDHPSSLKLGNNYRVQLVASDFDLGTFNVLGLKDWSQPIHFEPGKGNDPFSIKLLNPTINNFAQGYRVTYNSLTFLSN</sequence>
<proteinExistence type="predicted"/>
<dbReference type="AlphaFoldDB" id="A0A2M7FY62"/>
<name>A0A2M7FY62_9BACT</name>